<dbReference type="InterPro" id="IPR036412">
    <property type="entry name" value="HAD-like_sf"/>
</dbReference>
<organism evidence="2 3">
    <name type="scientific">Mycena albidolilacea</name>
    <dbReference type="NCBI Taxonomy" id="1033008"/>
    <lineage>
        <taxon>Eukaryota</taxon>
        <taxon>Fungi</taxon>
        <taxon>Dikarya</taxon>
        <taxon>Basidiomycota</taxon>
        <taxon>Agaricomycotina</taxon>
        <taxon>Agaricomycetes</taxon>
        <taxon>Agaricomycetidae</taxon>
        <taxon>Agaricales</taxon>
        <taxon>Marasmiineae</taxon>
        <taxon>Mycenaceae</taxon>
        <taxon>Mycena</taxon>
    </lineage>
</organism>
<dbReference type="InterPro" id="IPR023214">
    <property type="entry name" value="HAD_sf"/>
</dbReference>
<dbReference type="Gene3D" id="3.40.50.1000">
    <property type="entry name" value="HAD superfamily/HAD-like"/>
    <property type="match status" value="1"/>
</dbReference>
<dbReference type="InterPro" id="IPR010036">
    <property type="entry name" value="MDP_1_eu_arc"/>
</dbReference>
<comment type="caution">
    <text evidence="2">The sequence shown here is derived from an EMBL/GenBank/DDBJ whole genome shotgun (WGS) entry which is preliminary data.</text>
</comment>
<dbReference type="AlphaFoldDB" id="A0AAD7EI29"/>
<dbReference type="PANTHER" id="PTHR17901">
    <property type="entry name" value="MAGNESIUM-DEPENDENT PHOSPHATASE 1 MDP1"/>
    <property type="match status" value="1"/>
</dbReference>
<name>A0AAD7EI29_9AGAR</name>
<feature type="compositionally biased region" description="Basic and acidic residues" evidence="1">
    <location>
        <begin position="180"/>
        <end position="192"/>
    </location>
</feature>
<evidence type="ECO:0000313" key="2">
    <source>
        <dbReference type="EMBL" id="KAJ7325807.1"/>
    </source>
</evidence>
<protein>
    <submittedName>
        <fullName evidence="2">Uncharacterized protein</fullName>
    </submittedName>
</protein>
<dbReference type="Pfam" id="PF12689">
    <property type="entry name" value="Acid_PPase"/>
    <property type="match status" value="1"/>
</dbReference>
<gene>
    <name evidence="2" type="ORF">DFH08DRAFT_886256</name>
</gene>
<dbReference type="EMBL" id="JARIHO010000043">
    <property type="protein sequence ID" value="KAJ7325807.1"/>
    <property type="molecule type" value="Genomic_DNA"/>
</dbReference>
<sequence>MAPSIPKLVAFELDGTFWRRDSAGLLQMRPSIPGILQDLYKRGVKMVICSRYKDKTEADNFFKIQTVKIDGRNVTLKKLIGKKYIIVKNVDKKFHFQTVHAETRIKFSDMILFDVGQNPSDNAFLTLTGIRFQQVGGSGLDWKTYRKVFPADDESSSEESESTTSDDRTDSTHSTDITDSTDRTDTEDNNIPDRYRSFTRRLINVTTGDWSPWSECIANTYYGDILWTDGNANYRFGEAPQPPAR</sequence>
<keyword evidence="3" id="KW-1185">Reference proteome</keyword>
<dbReference type="PANTHER" id="PTHR17901:SF14">
    <property type="entry name" value="MAGNESIUM-DEPENDENT PHOSPHATASE 1"/>
    <property type="match status" value="1"/>
</dbReference>
<evidence type="ECO:0000256" key="1">
    <source>
        <dbReference type="SAM" id="MobiDB-lite"/>
    </source>
</evidence>
<dbReference type="Proteomes" id="UP001218218">
    <property type="component" value="Unassembled WGS sequence"/>
</dbReference>
<proteinExistence type="predicted"/>
<feature type="compositionally biased region" description="Acidic residues" evidence="1">
    <location>
        <begin position="151"/>
        <end position="161"/>
    </location>
</feature>
<feature type="region of interest" description="Disordered" evidence="1">
    <location>
        <begin position="151"/>
        <end position="192"/>
    </location>
</feature>
<accession>A0AAD7EI29</accession>
<evidence type="ECO:0000313" key="3">
    <source>
        <dbReference type="Proteomes" id="UP001218218"/>
    </source>
</evidence>
<reference evidence="2" key="1">
    <citation type="submission" date="2023-03" db="EMBL/GenBank/DDBJ databases">
        <title>Massive genome expansion in bonnet fungi (Mycena s.s.) driven by repeated elements and novel gene families across ecological guilds.</title>
        <authorList>
            <consortium name="Lawrence Berkeley National Laboratory"/>
            <person name="Harder C.B."/>
            <person name="Miyauchi S."/>
            <person name="Viragh M."/>
            <person name="Kuo A."/>
            <person name="Thoen E."/>
            <person name="Andreopoulos B."/>
            <person name="Lu D."/>
            <person name="Skrede I."/>
            <person name="Drula E."/>
            <person name="Henrissat B."/>
            <person name="Morin E."/>
            <person name="Kohler A."/>
            <person name="Barry K."/>
            <person name="LaButti K."/>
            <person name="Morin E."/>
            <person name="Salamov A."/>
            <person name="Lipzen A."/>
            <person name="Mereny Z."/>
            <person name="Hegedus B."/>
            <person name="Baldrian P."/>
            <person name="Stursova M."/>
            <person name="Weitz H."/>
            <person name="Taylor A."/>
            <person name="Grigoriev I.V."/>
            <person name="Nagy L.G."/>
            <person name="Martin F."/>
            <person name="Kauserud H."/>
        </authorList>
    </citation>
    <scope>NUCLEOTIDE SEQUENCE</scope>
    <source>
        <strain evidence="2">CBHHK002</strain>
    </source>
</reference>
<dbReference type="SUPFAM" id="SSF56784">
    <property type="entry name" value="HAD-like"/>
    <property type="match status" value="1"/>
</dbReference>
<dbReference type="GO" id="GO:0003993">
    <property type="term" value="F:acid phosphatase activity"/>
    <property type="evidence" value="ECO:0007669"/>
    <property type="project" value="TreeGrafter"/>
</dbReference>